<keyword evidence="1" id="KW-0472">Membrane</keyword>
<evidence type="ECO:0000313" key="3">
    <source>
        <dbReference type="Proteomes" id="UP001229421"/>
    </source>
</evidence>
<evidence type="ECO:0000256" key="1">
    <source>
        <dbReference type="SAM" id="Phobius"/>
    </source>
</evidence>
<comment type="caution">
    <text evidence="2">The sequence shown here is derived from an EMBL/GenBank/DDBJ whole genome shotgun (WGS) entry which is preliminary data.</text>
</comment>
<feature type="transmembrane region" description="Helical" evidence="1">
    <location>
        <begin position="37"/>
        <end position="59"/>
    </location>
</feature>
<protein>
    <submittedName>
        <fullName evidence="2">Uncharacterized protein</fullName>
    </submittedName>
</protein>
<keyword evidence="1" id="KW-0812">Transmembrane</keyword>
<accession>A0AAD8NIU2</accession>
<dbReference type="Proteomes" id="UP001229421">
    <property type="component" value="Unassembled WGS sequence"/>
</dbReference>
<gene>
    <name evidence="2" type="ORF">QVD17_37029</name>
</gene>
<reference evidence="2" key="1">
    <citation type="journal article" date="2023" name="bioRxiv">
        <title>Improved chromosome-level genome assembly for marigold (Tagetes erecta).</title>
        <authorList>
            <person name="Jiang F."/>
            <person name="Yuan L."/>
            <person name="Wang S."/>
            <person name="Wang H."/>
            <person name="Xu D."/>
            <person name="Wang A."/>
            <person name="Fan W."/>
        </authorList>
    </citation>
    <scope>NUCLEOTIDE SEQUENCE</scope>
    <source>
        <strain evidence="2">WSJ</strain>
        <tissue evidence="2">Leaf</tissue>
    </source>
</reference>
<dbReference type="AlphaFoldDB" id="A0AAD8NIU2"/>
<dbReference type="EMBL" id="JAUHHV010000010">
    <property type="protein sequence ID" value="KAK1410492.1"/>
    <property type="molecule type" value="Genomic_DNA"/>
</dbReference>
<keyword evidence="3" id="KW-1185">Reference proteome</keyword>
<keyword evidence="1" id="KW-1133">Transmembrane helix</keyword>
<sequence length="119" mass="13763">MYVHFTIAAFFILFCARLLNIKREALSDVGDELRHGFRAVTVMAGAYGIIIVINSSPLLHHDTKQYFFLYRHHFLYDQLQFLLKTLTLPSQSQTNQSNPLQSLINFNNSLNENLNPQFS</sequence>
<proteinExistence type="predicted"/>
<evidence type="ECO:0000313" key="2">
    <source>
        <dbReference type="EMBL" id="KAK1410492.1"/>
    </source>
</evidence>
<name>A0AAD8NIU2_TARER</name>
<organism evidence="2 3">
    <name type="scientific">Tagetes erecta</name>
    <name type="common">African marigold</name>
    <dbReference type="NCBI Taxonomy" id="13708"/>
    <lineage>
        <taxon>Eukaryota</taxon>
        <taxon>Viridiplantae</taxon>
        <taxon>Streptophyta</taxon>
        <taxon>Embryophyta</taxon>
        <taxon>Tracheophyta</taxon>
        <taxon>Spermatophyta</taxon>
        <taxon>Magnoliopsida</taxon>
        <taxon>eudicotyledons</taxon>
        <taxon>Gunneridae</taxon>
        <taxon>Pentapetalae</taxon>
        <taxon>asterids</taxon>
        <taxon>campanulids</taxon>
        <taxon>Asterales</taxon>
        <taxon>Asteraceae</taxon>
        <taxon>Asteroideae</taxon>
        <taxon>Heliantheae alliance</taxon>
        <taxon>Tageteae</taxon>
        <taxon>Tagetes</taxon>
    </lineage>
</organism>